<dbReference type="EMBL" id="JAUJEB010000007">
    <property type="protein sequence ID" value="MDN5215816.1"/>
    <property type="molecule type" value="Genomic_DNA"/>
</dbReference>
<evidence type="ECO:0000313" key="4">
    <source>
        <dbReference type="Proteomes" id="UP001172083"/>
    </source>
</evidence>
<evidence type="ECO:0000259" key="2">
    <source>
        <dbReference type="Pfam" id="PF08241"/>
    </source>
</evidence>
<dbReference type="Pfam" id="PF08241">
    <property type="entry name" value="Methyltransf_11"/>
    <property type="match status" value="1"/>
</dbReference>
<comment type="caution">
    <text evidence="3">The sequence shown here is derived from an EMBL/GenBank/DDBJ whole genome shotgun (WGS) entry which is preliminary data.</text>
</comment>
<protein>
    <submittedName>
        <fullName evidence="3">Class I SAM-dependent methyltransferase</fullName>
        <ecNumber evidence="3">2.1.1.-</ecNumber>
    </submittedName>
</protein>
<keyword evidence="4" id="KW-1185">Reference proteome</keyword>
<keyword evidence="3" id="KW-0489">Methyltransferase</keyword>
<gene>
    <name evidence="3" type="ORF">QQ020_27305</name>
</gene>
<keyword evidence="1 3" id="KW-0808">Transferase</keyword>
<evidence type="ECO:0000256" key="1">
    <source>
        <dbReference type="ARBA" id="ARBA00022679"/>
    </source>
</evidence>
<dbReference type="PANTHER" id="PTHR43861:SF3">
    <property type="entry name" value="PUTATIVE (AFU_ORTHOLOGUE AFUA_2G14390)-RELATED"/>
    <property type="match status" value="1"/>
</dbReference>
<dbReference type="Gene3D" id="3.40.50.150">
    <property type="entry name" value="Vaccinia Virus protein VP39"/>
    <property type="match status" value="1"/>
</dbReference>
<dbReference type="PANTHER" id="PTHR43861">
    <property type="entry name" value="TRANS-ACONITATE 2-METHYLTRANSFERASE-RELATED"/>
    <property type="match status" value="1"/>
</dbReference>
<dbReference type="InterPro" id="IPR029063">
    <property type="entry name" value="SAM-dependent_MTases_sf"/>
</dbReference>
<dbReference type="GO" id="GO:0032259">
    <property type="term" value="P:methylation"/>
    <property type="evidence" value="ECO:0007669"/>
    <property type="project" value="UniProtKB-KW"/>
</dbReference>
<accession>A0ABT8LFJ5</accession>
<sequence length="215" mass="24604">MNQSWDQQYKNHWEERYKDHEFVYGKDANMFFKEWLPKFEPGSILMPADGEGRNGVFAARLGWKVTSFDLSEAGQAKAWQLAKENGVVLEYIVGDLEQIQFEKATFDAIGLVYAHFSAVKKSIFHKKLDDCLKPGGLIIFEAFSKSHLTLNKRNPKVGGPKDMDMLYSEAEIMADFENYEILVLEEKEILLNEGKYHNGKGSVIRFVGRKAAIKI</sequence>
<organism evidence="3 4">
    <name type="scientific">Agaribacillus aureus</name>
    <dbReference type="NCBI Taxonomy" id="3051825"/>
    <lineage>
        <taxon>Bacteria</taxon>
        <taxon>Pseudomonadati</taxon>
        <taxon>Bacteroidota</taxon>
        <taxon>Cytophagia</taxon>
        <taxon>Cytophagales</taxon>
        <taxon>Splendidivirgaceae</taxon>
        <taxon>Agaribacillus</taxon>
    </lineage>
</organism>
<dbReference type="RefSeq" id="WP_346761153.1">
    <property type="nucleotide sequence ID" value="NZ_JAUJEB010000007.1"/>
</dbReference>
<dbReference type="Proteomes" id="UP001172083">
    <property type="component" value="Unassembled WGS sequence"/>
</dbReference>
<dbReference type="CDD" id="cd02440">
    <property type="entry name" value="AdoMet_MTases"/>
    <property type="match status" value="1"/>
</dbReference>
<proteinExistence type="predicted"/>
<dbReference type="EC" id="2.1.1.-" evidence="3"/>
<reference evidence="3" key="1">
    <citation type="submission" date="2023-06" db="EMBL/GenBank/DDBJ databases">
        <title>Genomic of Agaribacillus aureum.</title>
        <authorList>
            <person name="Wang G."/>
        </authorList>
    </citation>
    <scope>NUCLEOTIDE SEQUENCE</scope>
    <source>
        <strain evidence="3">BMA12</strain>
    </source>
</reference>
<evidence type="ECO:0000313" key="3">
    <source>
        <dbReference type="EMBL" id="MDN5215816.1"/>
    </source>
</evidence>
<dbReference type="InterPro" id="IPR013216">
    <property type="entry name" value="Methyltransf_11"/>
</dbReference>
<dbReference type="GO" id="GO:0008168">
    <property type="term" value="F:methyltransferase activity"/>
    <property type="evidence" value="ECO:0007669"/>
    <property type="project" value="UniProtKB-KW"/>
</dbReference>
<feature type="domain" description="Methyltransferase type 11" evidence="2">
    <location>
        <begin position="50"/>
        <end position="140"/>
    </location>
</feature>
<dbReference type="SUPFAM" id="SSF53335">
    <property type="entry name" value="S-adenosyl-L-methionine-dependent methyltransferases"/>
    <property type="match status" value="1"/>
</dbReference>
<name>A0ABT8LFJ5_9BACT</name>